<evidence type="ECO:0000256" key="1">
    <source>
        <dbReference type="ARBA" id="ARBA00023157"/>
    </source>
</evidence>
<dbReference type="EMBL" id="NVQR01000047">
    <property type="protein sequence ID" value="PCH62023.1"/>
    <property type="molecule type" value="Genomic_DNA"/>
</dbReference>
<dbReference type="Gene3D" id="2.60.120.230">
    <property type="match status" value="1"/>
</dbReference>
<dbReference type="AlphaFoldDB" id="A0A2A4MQ37"/>
<feature type="domain" description="Alkyl hydroperoxide reductase subunit C/ Thiol specific antioxidant" evidence="3">
    <location>
        <begin position="96"/>
        <end position="209"/>
    </location>
</feature>
<dbReference type="InterPro" id="IPR014784">
    <property type="entry name" value="Cu2_ascorb_mOase-like_C"/>
</dbReference>
<sequence length="638" mass="71080">MHIIQRHKVAYFQLHCTGSQRRCCKLKVLEESSFQCCDDLRQYAMNGIYSYRAMLDNKLGFSITRRIIMKAIAIFLAMLMLASASQAQQTEQPRVGDFSLLDQAGYFHHMSWYNNNKAIVFMVQANYDSAVATAMPAFTALHDKYADQQVKFFLINPMGRNNRSDVQEEMDRLGVSLEVLMDDAQLIAEALNITHTSQALIYDPATFRLQYSGPVGTELEQSLVAVLAGEVVALQLPVSGEAIIYPAQLAHEQSQPSYVSDIAPIIADNCAKCHRDGGIAPFALDSLTMVQGWSPMIREVVMTKRMPPGQLDGHIGDFINDMVLSDADSQTLLHWIEAGSLGDGTNDPLAQLQWPATEWAFGEPDYIIEVPEQEIPATGVLDYYNVVVDLDIEQDRWVRASQYIPGDRTVLHHTLHSIIAPGATRGGSLLGGDPDRPGIAPYIPGQDPSMEPANTGGLLKAGSRIAMQMHYTTTGKASVDASRIGIWFYPVGFVPEERMSGACACHFPPTWVDIPPYDPDYEMTQTITIDKDAHLFSFTPHMHFRGKRLRFYAEYPDGSGEELINIANYNYNWQLAYTYKTPKFVPAGTVITAVGAFDNSVQNKMNPDPSRAVPWGLQSWDEMFFGAADWKYVERGGN</sequence>
<dbReference type="InterPro" id="IPR036249">
    <property type="entry name" value="Thioredoxin-like_sf"/>
</dbReference>
<dbReference type="Gene3D" id="3.40.30.10">
    <property type="entry name" value="Glutaredoxin"/>
    <property type="match status" value="1"/>
</dbReference>
<protein>
    <recommendedName>
        <fullName evidence="3">Alkyl hydroperoxide reductase subunit C/ Thiol specific antioxidant domain-containing protein</fullName>
    </recommendedName>
</protein>
<evidence type="ECO:0000313" key="4">
    <source>
        <dbReference type="EMBL" id="PCH62023.1"/>
    </source>
</evidence>
<reference evidence="5" key="1">
    <citation type="submission" date="2017-08" db="EMBL/GenBank/DDBJ databases">
        <title>A dynamic microbial community with high functional redundancy inhabits the cold, oxic subseafloor aquifer.</title>
        <authorList>
            <person name="Tully B.J."/>
            <person name="Wheat C.G."/>
            <person name="Glazer B.T."/>
            <person name="Huber J.A."/>
        </authorList>
    </citation>
    <scope>NUCLEOTIDE SEQUENCE [LARGE SCALE GENOMIC DNA]</scope>
</reference>
<keyword evidence="2" id="KW-0812">Transmembrane</keyword>
<keyword evidence="1" id="KW-1015">Disulfide bond</keyword>
<keyword evidence="2" id="KW-0472">Membrane</keyword>
<keyword evidence="2" id="KW-1133">Transmembrane helix</keyword>
<dbReference type="Proteomes" id="UP000218172">
    <property type="component" value="Unassembled WGS sequence"/>
</dbReference>
<evidence type="ECO:0000256" key="2">
    <source>
        <dbReference type="SAM" id="Phobius"/>
    </source>
</evidence>
<evidence type="ECO:0000313" key="5">
    <source>
        <dbReference type="Proteomes" id="UP000218172"/>
    </source>
</evidence>
<organism evidence="4 5">
    <name type="scientific">SAR86 cluster bacterium</name>
    <dbReference type="NCBI Taxonomy" id="2030880"/>
    <lineage>
        <taxon>Bacteria</taxon>
        <taxon>Pseudomonadati</taxon>
        <taxon>Pseudomonadota</taxon>
        <taxon>Gammaproteobacteria</taxon>
        <taxon>SAR86 cluster</taxon>
    </lineage>
</organism>
<dbReference type="InterPro" id="IPR008977">
    <property type="entry name" value="PHM/PNGase_F_dom_sf"/>
</dbReference>
<comment type="caution">
    <text evidence="4">The sequence shown here is derived from an EMBL/GenBank/DDBJ whole genome shotgun (WGS) entry which is preliminary data.</text>
</comment>
<dbReference type="Pfam" id="PF00578">
    <property type="entry name" value="AhpC-TSA"/>
    <property type="match status" value="1"/>
</dbReference>
<proteinExistence type="predicted"/>
<dbReference type="SUPFAM" id="SSF52833">
    <property type="entry name" value="Thioredoxin-like"/>
    <property type="match status" value="1"/>
</dbReference>
<dbReference type="GO" id="GO:0016715">
    <property type="term" value="F:oxidoreductase activity, acting on paired donors, with incorporation or reduction of molecular oxygen, reduced ascorbate as one donor, and incorporation of one atom of oxygen"/>
    <property type="evidence" value="ECO:0007669"/>
    <property type="project" value="InterPro"/>
</dbReference>
<dbReference type="InterPro" id="IPR000866">
    <property type="entry name" value="AhpC/TSA"/>
</dbReference>
<name>A0A2A4MQ37_9GAMM</name>
<accession>A0A2A4MQ37</accession>
<gene>
    <name evidence="4" type="ORF">COC19_03455</name>
</gene>
<dbReference type="GO" id="GO:0016209">
    <property type="term" value="F:antioxidant activity"/>
    <property type="evidence" value="ECO:0007669"/>
    <property type="project" value="InterPro"/>
</dbReference>
<feature type="transmembrane region" description="Helical" evidence="2">
    <location>
        <begin position="67"/>
        <end position="84"/>
    </location>
</feature>
<evidence type="ECO:0000259" key="3">
    <source>
        <dbReference type="Pfam" id="PF00578"/>
    </source>
</evidence>
<dbReference type="SUPFAM" id="SSF49742">
    <property type="entry name" value="PHM/PNGase F"/>
    <property type="match status" value="2"/>
</dbReference>